<dbReference type="Proteomes" id="UP001530400">
    <property type="component" value="Unassembled WGS sequence"/>
</dbReference>
<dbReference type="EMBL" id="JALLPJ020000303">
    <property type="protein sequence ID" value="KAL3796045.1"/>
    <property type="molecule type" value="Genomic_DNA"/>
</dbReference>
<sequence>MEVDFPSDIKTNSPTTMDLDFKMQSPAPATSFSFNSSSYAPQPKPKGILKGQKKVRFSISSTGIHANTKTPIEVHNSWYTESEVEKFKAKALKAAKGLMEESAHVAKAYIERTVSTNPHHLQGKFTGIKHVCGIEHLLCRAVCGMLLSTRNESILAVIEEQKRQRKCGHHNPQLLCQVYMEKGLFARVWRHRIAVLNSSD</sequence>
<name>A0ABD3Q7D5_9STRA</name>
<comment type="caution">
    <text evidence="2">The sequence shown here is derived from an EMBL/GenBank/DDBJ whole genome shotgun (WGS) entry which is preliminary data.</text>
</comment>
<protein>
    <submittedName>
        <fullName evidence="2">Uncharacterized protein</fullName>
    </submittedName>
</protein>
<proteinExistence type="predicted"/>
<organism evidence="2 3">
    <name type="scientific">Cyclotella atomus</name>
    <dbReference type="NCBI Taxonomy" id="382360"/>
    <lineage>
        <taxon>Eukaryota</taxon>
        <taxon>Sar</taxon>
        <taxon>Stramenopiles</taxon>
        <taxon>Ochrophyta</taxon>
        <taxon>Bacillariophyta</taxon>
        <taxon>Coscinodiscophyceae</taxon>
        <taxon>Thalassiosirophycidae</taxon>
        <taxon>Stephanodiscales</taxon>
        <taxon>Stephanodiscaceae</taxon>
        <taxon>Cyclotella</taxon>
    </lineage>
</organism>
<accession>A0ABD3Q7D5</accession>
<reference evidence="2 3" key="1">
    <citation type="submission" date="2024-10" db="EMBL/GenBank/DDBJ databases">
        <title>Updated reference genomes for cyclostephanoid diatoms.</title>
        <authorList>
            <person name="Roberts W.R."/>
            <person name="Alverson A.J."/>
        </authorList>
    </citation>
    <scope>NUCLEOTIDE SEQUENCE [LARGE SCALE GENOMIC DNA]</scope>
    <source>
        <strain evidence="2 3">AJA010-31</strain>
    </source>
</reference>
<evidence type="ECO:0000313" key="3">
    <source>
        <dbReference type="Proteomes" id="UP001530400"/>
    </source>
</evidence>
<gene>
    <name evidence="2" type="ORF">ACHAWO_013931</name>
</gene>
<feature type="region of interest" description="Disordered" evidence="1">
    <location>
        <begin position="1"/>
        <end position="20"/>
    </location>
</feature>
<keyword evidence="3" id="KW-1185">Reference proteome</keyword>
<evidence type="ECO:0000256" key="1">
    <source>
        <dbReference type="SAM" id="MobiDB-lite"/>
    </source>
</evidence>
<dbReference type="AlphaFoldDB" id="A0ABD3Q7D5"/>
<evidence type="ECO:0000313" key="2">
    <source>
        <dbReference type="EMBL" id="KAL3796045.1"/>
    </source>
</evidence>